<dbReference type="RefSeq" id="WP_160755855.1">
    <property type="nucleotide sequence ID" value="NZ_WTYL01000002.1"/>
</dbReference>
<evidence type="ECO:0000256" key="2">
    <source>
        <dbReference type="PIRSR" id="PIRSR006386-1"/>
    </source>
</evidence>
<feature type="domain" description="DSBA-like thioredoxin" evidence="3">
    <location>
        <begin position="5"/>
        <end position="199"/>
    </location>
</feature>
<feature type="active site" description="Nucleophile" evidence="2">
    <location>
        <position position="13"/>
    </location>
</feature>
<dbReference type="EMBL" id="WTYL01000002">
    <property type="protein sequence ID" value="MXP44237.1"/>
    <property type="molecule type" value="Genomic_DNA"/>
</dbReference>
<keyword evidence="1 4" id="KW-0413">Isomerase</keyword>
<dbReference type="OrthoDB" id="5244108at2"/>
<dbReference type="Gene3D" id="3.40.30.10">
    <property type="entry name" value="Glutaredoxin"/>
    <property type="match status" value="1"/>
</dbReference>
<dbReference type="Proteomes" id="UP000431922">
    <property type="component" value="Unassembled WGS sequence"/>
</dbReference>
<name>A0A845B492_9SPHN</name>
<dbReference type="InterPro" id="IPR036249">
    <property type="entry name" value="Thioredoxin-like_sf"/>
</dbReference>
<evidence type="ECO:0000256" key="1">
    <source>
        <dbReference type="PIRNR" id="PIRNR006386"/>
    </source>
</evidence>
<proteinExistence type="inferred from homology"/>
<dbReference type="GO" id="GO:0006749">
    <property type="term" value="P:glutathione metabolic process"/>
    <property type="evidence" value="ECO:0007669"/>
    <property type="project" value="TreeGrafter"/>
</dbReference>
<comment type="caution">
    <text evidence="4">The sequence shown here is derived from an EMBL/GenBank/DDBJ whole genome shotgun (WGS) entry which is preliminary data.</text>
</comment>
<evidence type="ECO:0000313" key="4">
    <source>
        <dbReference type="EMBL" id="MXP44237.1"/>
    </source>
</evidence>
<evidence type="ECO:0000313" key="5">
    <source>
        <dbReference type="Proteomes" id="UP000431922"/>
    </source>
</evidence>
<comment type="similarity">
    <text evidence="1">Belongs to the GST superfamily. NadH family.</text>
</comment>
<dbReference type="InterPro" id="IPR001853">
    <property type="entry name" value="DSBA-like_thioredoxin_dom"/>
</dbReference>
<evidence type="ECO:0000259" key="3">
    <source>
        <dbReference type="Pfam" id="PF01323"/>
    </source>
</evidence>
<dbReference type="SUPFAM" id="SSF52833">
    <property type="entry name" value="Thioredoxin-like"/>
    <property type="match status" value="1"/>
</dbReference>
<dbReference type="InterPro" id="IPR014440">
    <property type="entry name" value="HCCAis_GSTk"/>
</dbReference>
<dbReference type="InterPro" id="IPR051924">
    <property type="entry name" value="GST_Kappa/NadH"/>
</dbReference>
<accession>A0A845B492</accession>
<dbReference type="GO" id="GO:1901170">
    <property type="term" value="P:naphthalene catabolic process"/>
    <property type="evidence" value="ECO:0007669"/>
    <property type="project" value="InterPro"/>
</dbReference>
<dbReference type="Pfam" id="PF01323">
    <property type="entry name" value="DSBA"/>
    <property type="match status" value="1"/>
</dbReference>
<dbReference type="PANTHER" id="PTHR42943:SF2">
    <property type="entry name" value="GLUTATHIONE S-TRANSFERASE KAPPA 1"/>
    <property type="match status" value="1"/>
</dbReference>
<dbReference type="InterPro" id="IPR044087">
    <property type="entry name" value="NahD-like"/>
</dbReference>
<reference evidence="4 5" key="1">
    <citation type="submission" date="2019-12" db="EMBL/GenBank/DDBJ databases">
        <title>Genomic-based taxomic classification of the family Erythrobacteraceae.</title>
        <authorList>
            <person name="Xu L."/>
        </authorList>
    </citation>
    <scope>NUCLEOTIDE SEQUENCE [LARGE SCALE GENOMIC DNA]</scope>
    <source>
        <strain evidence="4 5">KCTC 42453</strain>
    </source>
</reference>
<dbReference type="EC" id="5.99.1.4" evidence="1"/>
<keyword evidence="5" id="KW-1185">Reference proteome</keyword>
<organism evidence="4 5">
    <name type="scientific">Allopontixanthobacter sediminis</name>
    <dbReference type="NCBI Taxonomy" id="1689985"/>
    <lineage>
        <taxon>Bacteria</taxon>
        <taxon>Pseudomonadati</taxon>
        <taxon>Pseudomonadota</taxon>
        <taxon>Alphaproteobacteria</taxon>
        <taxon>Sphingomonadales</taxon>
        <taxon>Erythrobacteraceae</taxon>
        <taxon>Allopontixanthobacter</taxon>
    </lineage>
</organism>
<dbReference type="GO" id="GO:0018845">
    <property type="term" value="F:2-hydroxychromene-2-carboxylate isomerase activity"/>
    <property type="evidence" value="ECO:0007669"/>
    <property type="project" value="UniProtKB-UniRule"/>
</dbReference>
<dbReference type="PANTHER" id="PTHR42943">
    <property type="entry name" value="GLUTATHIONE S-TRANSFERASE KAPPA"/>
    <property type="match status" value="1"/>
</dbReference>
<dbReference type="GO" id="GO:0004364">
    <property type="term" value="F:glutathione transferase activity"/>
    <property type="evidence" value="ECO:0007669"/>
    <property type="project" value="TreeGrafter"/>
</dbReference>
<sequence length="201" mass="22141">MPAAVEFLFDFVSPNAYLAYYPLKEIAAKHGAEIVITPVFLGGMHKLTGNAPPFIRDAGVKGKNAYAMLEMERFIARHGFDKFRMNPHFPFNSVQLQRMLVAAKDMGRAVEFIDFLLPQVWEQGADVTDPDAVTALLAASPFDPQDLLEKIQSPDVKQRLADSTAEAVERGAFGVPTFFVGGEMYFGKDRLAQLEEALAAG</sequence>
<dbReference type="CDD" id="cd03022">
    <property type="entry name" value="DsbA_HCCA_Iso"/>
    <property type="match status" value="1"/>
</dbReference>
<dbReference type="PIRSF" id="PIRSF006386">
    <property type="entry name" value="HCCAis_GSTk"/>
    <property type="match status" value="1"/>
</dbReference>
<dbReference type="GO" id="GO:0004602">
    <property type="term" value="F:glutathione peroxidase activity"/>
    <property type="evidence" value="ECO:0007669"/>
    <property type="project" value="TreeGrafter"/>
</dbReference>
<gene>
    <name evidence="4" type="ORF">GRI65_07195</name>
</gene>
<protein>
    <recommendedName>
        <fullName evidence="1">2-hydroxychromene-2-carboxylate isomerase</fullName>
        <ecNumber evidence="1">5.99.1.4</ecNumber>
    </recommendedName>
</protein>
<comment type="catalytic activity">
    <reaction evidence="1">
        <text>2-hydroxychromene-2-carboxylate = (3E)-4-(2-hydroxyphenyl)-2-oxobut-3-enoate</text>
        <dbReference type="Rhea" id="RHEA:27401"/>
        <dbReference type="ChEBI" id="CHEBI:59350"/>
        <dbReference type="ChEBI" id="CHEBI:59353"/>
        <dbReference type="EC" id="5.99.1.4"/>
    </reaction>
</comment>
<dbReference type="AlphaFoldDB" id="A0A845B492"/>